<dbReference type="PROSITE" id="PS50017">
    <property type="entry name" value="DEATH_DOMAIN"/>
    <property type="match status" value="1"/>
</dbReference>
<protein>
    <recommendedName>
        <fullName evidence="1">Netrin receptor UNC5</fullName>
    </recommendedName>
</protein>
<keyword evidence="1" id="KW-0393">Immunoglobulin domain</keyword>
<keyword evidence="1" id="KW-0217">Developmental protein</keyword>
<evidence type="ECO:0000256" key="2">
    <source>
        <dbReference type="SAM" id="MobiDB-lite"/>
    </source>
</evidence>
<sequence>MADAREFEEVRGTHVPSNNTLRRSQSSVEQYSKAETERKRTSFSISDSALQANYGSVDQIFFPFSSHPGEENGPVIGEKTVYVRQQIPEVTLSEVARGVGPQWEELAKALEFNQDEITKIREDFSSSESPALELLMTWKQRCPRDQLTRLFDALLVIDKTDIARKALKRNSDLRRSSKFSKKTSKDVCGVDLNFNGNVPERSMLEKVVDEFKKRTRNMSDKERLEARCQLSDISIGYFGIQGGSLCLERYGVRLIIPPGAVVTDHPKMVYVSIRSTLAAVDKLRPGEIPLSPVIQCAPEGLKFAESVVLSFPHHAVSKRHSTMGIRMRNGDSSSGKWEDFDGNIAMTSDKHVVLLVSHFTEFTVVETLSPGSTKRLKVGAFGTKALPDDDRYTLLVYAWDNNPIANQEVMTEQKGSYQLDVFRPFEITYSKGDLNIRMSKIAKSWKMINEQVQSVNKETMWTFPFHSRTFHLKRRSGCLHVSSSKDLFCDVDIYQGRKQAGSLKVQLSLFPAGVLEQKKIQELVCPHCQSVRDSTPCSNFTAEFEAAFSRKVHGEDDIVGYIGCYGLPETRVMTLCEHLDAEKKWLQVAEHLTPKGYQFIKKAEDMTHPTKEMLKAFFEAKKLLGRGREDAIDDLRKIFEEIGFDRAVEIITEKSEQTSSVF</sequence>
<dbReference type="SMART" id="SM00218">
    <property type="entry name" value="ZU5"/>
    <property type="match status" value="1"/>
</dbReference>
<dbReference type="Pfam" id="PF00531">
    <property type="entry name" value="Death"/>
    <property type="match status" value="1"/>
</dbReference>
<evidence type="ECO:0000256" key="1">
    <source>
        <dbReference type="RuleBase" id="RU367033"/>
    </source>
</evidence>
<proteinExistence type="inferred from homology"/>
<dbReference type="GO" id="GO:0005042">
    <property type="term" value="F:netrin receptor activity"/>
    <property type="evidence" value="ECO:0007669"/>
    <property type="project" value="UniProtKB-UniRule"/>
</dbReference>
<comment type="subcellular location">
    <subcellularLocation>
        <location evidence="1">Cell membrane</location>
        <topology evidence="1">Single-pass type I membrane protein</topology>
    </subcellularLocation>
</comment>
<comment type="similarity">
    <text evidence="1">Belongs to the unc-5 family.</text>
</comment>
<comment type="function">
    <text evidence="1">Receptor for netrin required for axon guidance. Mediates axon repulsion of neuronal growth cones in the developing nervous system upon ligand binding.</text>
</comment>
<dbReference type="RefSeq" id="XP_022109367.1">
    <property type="nucleotide sequence ID" value="XM_022253675.1"/>
</dbReference>
<dbReference type="OrthoDB" id="5973910at2759"/>
<dbReference type="PANTHER" id="PTHR12582:SF47">
    <property type="entry name" value="NETRIN RECEPTOR UNC-5"/>
    <property type="match status" value="1"/>
</dbReference>
<name>A0A8B7ZVC3_ACAPL</name>
<dbReference type="AlphaFoldDB" id="A0A8B7ZVC3"/>
<dbReference type="Gene3D" id="2.60.220.30">
    <property type="match status" value="1"/>
</dbReference>
<feature type="domain" description="Death" evidence="3">
    <location>
        <begin position="88"/>
        <end position="170"/>
    </location>
</feature>
<dbReference type="OMA" id="ERYVIRE"/>
<dbReference type="SMART" id="SM00005">
    <property type="entry name" value="DEATH"/>
    <property type="match status" value="1"/>
</dbReference>
<keyword evidence="5" id="KW-1185">Reference proteome</keyword>
<dbReference type="InterPro" id="IPR000488">
    <property type="entry name" value="Death_dom"/>
</dbReference>
<dbReference type="PROSITE" id="PS51145">
    <property type="entry name" value="ZU5"/>
    <property type="match status" value="1"/>
</dbReference>
<evidence type="ECO:0000313" key="5">
    <source>
        <dbReference type="Proteomes" id="UP000694845"/>
    </source>
</evidence>
<dbReference type="GeneID" id="110989350"/>
<dbReference type="PANTHER" id="PTHR12582">
    <property type="entry name" value="NETRIN RECEPTOR UNC5"/>
    <property type="match status" value="1"/>
</dbReference>
<dbReference type="KEGG" id="aplc:110989350"/>
<reference evidence="6 7" key="1">
    <citation type="submission" date="2025-04" db="UniProtKB">
        <authorList>
            <consortium name="RefSeq"/>
        </authorList>
    </citation>
    <scope>IDENTIFICATION</scope>
</reference>
<feature type="compositionally biased region" description="Polar residues" evidence="2">
    <location>
        <begin position="15"/>
        <end position="30"/>
    </location>
</feature>
<dbReference type="Gene3D" id="1.10.533.10">
    <property type="entry name" value="Death Domain, Fas"/>
    <property type="match status" value="2"/>
</dbReference>
<keyword evidence="1" id="KW-0675">Receptor</keyword>
<evidence type="ECO:0000313" key="7">
    <source>
        <dbReference type="RefSeq" id="XP_022109368.1"/>
    </source>
</evidence>
<dbReference type="InterPro" id="IPR037936">
    <property type="entry name" value="UNC5A-D"/>
</dbReference>
<dbReference type="InterPro" id="IPR000906">
    <property type="entry name" value="ZU5_dom"/>
</dbReference>
<feature type="compositionally biased region" description="Basic and acidic residues" evidence="2">
    <location>
        <begin position="1"/>
        <end position="12"/>
    </location>
</feature>
<dbReference type="RefSeq" id="XP_022109369.1">
    <property type="nucleotide sequence ID" value="XM_022253677.1"/>
</dbReference>
<evidence type="ECO:0000259" key="3">
    <source>
        <dbReference type="PROSITE" id="PS50017"/>
    </source>
</evidence>
<organism evidence="5 8">
    <name type="scientific">Acanthaster planci</name>
    <name type="common">Crown-of-thorns starfish</name>
    <dbReference type="NCBI Taxonomy" id="133434"/>
    <lineage>
        <taxon>Eukaryota</taxon>
        <taxon>Metazoa</taxon>
        <taxon>Echinodermata</taxon>
        <taxon>Eleutherozoa</taxon>
        <taxon>Asterozoa</taxon>
        <taxon>Asteroidea</taxon>
        <taxon>Valvatacea</taxon>
        <taxon>Valvatida</taxon>
        <taxon>Acanthasteridae</taxon>
        <taxon>Acanthaster</taxon>
    </lineage>
</organism>
<feature type="domain" description="ZU5" evidence="4">
    <location>
        <begin position="232"/>
        <end position="368"/>
    </location>
</feature>
<gene>
    <name evidence="6 7 8" type="primary">LOC110989350</name>
</gene>
<dbReference type="GO" id="GO:0005886">
    <property type="term" value="C:plasma membrane"/>
    <property type="evidence" value="ECO:0007669"/>
    <property type="project" value="UniProtKB-SubCell"/>
</dbReference>
<accession>A0A8B7ZVC3</accession>
<dbReference type="Proteomes" id="UP000694845">
    <property type="component" value="Unplaced"/>
</dbReference>
<dbReference type="InterPro" id="IPR011029">
    <property type="entry name" value="DEATH-like_dom_sf"/>
</dbReference>
<dbReference type="RefSeq" id="XP_022109368.1">
    <property type="nucleotide sequence ID" value="XM_022253676.1"/>
</dbReference>
<dbReference type="SUPFAM" id="SSF47986">
    <property type="entry name" value="DEATH domain"/>
    <property type="match status" value="1"/>
</dbReference>
<evidence type="ECO:0000259" key="4">
    <source>
        <dbReference type="PROSITE" id="PS51145"/>
    </source>
</evidence>
<dbReference type="Pfam" id="PF00791">
    <property type="entry name" value="ZU5"/>
    <property type="match status" value="1"/>
</dbReference>
<feature type="region of interest" description="Disordered" evidence="2">
    <location>
        <begin position="1"/>
        <end position="42"/>
    </location>
</feature>
<evidence type="ECO:0000313" key="6">
    <source>
        <dbReference type="RefSeq" id="XP_022109367.1"/>
    </source>
</evidence>
<evidence type="ECO:0000313" key="8">
    <source>
        <dbReference type="RefSeq" id="XP_022109369.1"/>
    </source>
</evidence>
<dbReference type="CDD" id="cd01670">
    <property type="entry name" value="Death"/>
    <property type="match status" value="1"/>
</dbReference>